<name>A0A4R7Z5A9_9FIRM</name>
<evidence type="ECO:0000313" key="11">
    <source>
        <dbReference type="EMBL" id="TDW06233.1"/>
    </source>
</evidence>
<dbReference type="EC" id="7.-.-.-" evidence="10"/>
<keyword evidence="4 10" id="KW-0288">FMN</keyword>
<comment type="subcellular location">
    <subcellularLocation>
        <location evidence="10">Cell membrane</location>
        <topology evidence="10">Multi-pass membrane protein</topology>
    </subcellularLocation>
</comment>
<evidence type="ECO:0000256" key="7">
    <source>
        <dbReference type="ARBA" id="ARBA00022982"/>
    </source>
</evidence>
<dbReference type="RefSeq" id="WP_111571889.1">
    <property type="nucleotide sequence ID" value="NZ_QLME01000007.1"/>
</dbReference>
<sequence length="302" mass="32418">MNNELIVTSSPHVRSQDSVKKIMWSVVIALLPAVFAAVYFFQARAISVILTAVAGAVLTEYIFQRIRKKKITIKDGSAVVTGLLLALTLPPSIPLWTAFFGSVVAIGLGKQVFGGIGQNPFNPALVGRAFLTASYPVLMTTWTVDGVSSATPLSQMKMEGIATDTWNLFVGQIGGSLGETSALALLLGFAYLLYKGYVNWRIPLAMVGTVFLGAFAFGTDPIFHIFAGGLMLGALFMATDMVSSPTTKLGRWIFGIGAGVLVVVIRLWGGYPEGVMYSILLMNTAVPLINRYTRPRSLGEVK</sequence>
<keyword evidence="5 10" id="KW-0812">Transmembrane</keyword>
<feature type="transmembrane region" description="Helical" evidence="10">
    <location>
        <begin position="223"/>
        <end position="242"/>
    </location>
</feature>
<dbReference type="GO" id="GO:0022900">
    <property type="term" value="P:electron transport chain"/>
    <property type="evidence" value="ECO:0007669"/>
    <property type="project" value="UniProtKB-UniRule"/>
</dbReference>
<keyword evidence="1 10" id="KW-0813">Transport</keyword>
<dbReference type="NCBIfam" id="TIGR01946">
    <property type="entry name" value="rnfD"/>
    <property type="match status" value="1"/>
</dbReference>
<evidence type="ECO:0000256" key="3">
    <source>
        <dbReference type="ARBA" id="ARBA00022630"/>
    </source>
</evidence>
<dbReference type="InterPro" id="IPR011303">
    <property type="entry name" value="RnfD_bac"/>
</dbReference>
<organism evidence="11 12">
    <name type="scientific">Halanaerobium saccharolyticum</name>
    <dbReference type="NCBI Taxonomy" id="43595"/>
    <lineage>
        <taxon>Bacteria</taxon>
        <taxon>Bacillati</taxon>
        <taxon>Bacillota</taxon>
        <taxon>Clostridia</taxon>
        <taxon>Halanaerobiales</taxon>
        <taxon>Halanaerobiaceae</taxon>
        <taxon>Halanaerobium</taxon>
    </lineage>
</organism>
<keyword evidence="2 10" id="KW-0597">Phosphoprotein</keyword>
<keyword evidence="8 10" id="KW-1133">Transmembrane helix</keyword>
<keyword evidence="3 10" id="KW-0285">Flavoprotein</keyword>
<evidence type="ECO:0000256" key="10">
    <source>
        <dbReference type="HAMAP-Rule" id="MF_00462"/>
    </source>
</evidence>
<evidence type="ECO:0000256" key="8">
    <source>
        <dbReference type="ARBA" id="ARBA00022989"/>
    </source>
</evidence>
<evidence type="ECO:0000256" key="4">
    <source>
        <dbReference type="ARBA" id="ARBA00022643"/>
    </source>
</evidence>
<dbReference type="PANTHER" id="PTHR30578">
    <property type="entry name" value="ELECTRON TRANSPORT COMPLEX PROTEIN RNFD"/>
    <property type="match status" value="1"/>
</dbReference>
<protein>
    <recommendedName>
        <fullName evidence="10">Ion-translocating oxidoreductase complex subunit D</fullName>
        <ecNumber evidence="10">7.-.-.-</ecNumber>
    </recommendedName>
    <alternativeName>
        <fullName evidence="10">Rnf electron transport complex subunit D</fullName>
    </alternativeName>
</protein>
<feature type="modified residue" description="FMN phosphoryl threonine" evidence="10">
    <location>
        <position position="151"/>
    </location>
</feature>
<feature type="transmembrane region" description="Helical" evidence="10">
    <location>
        <begin position="200"/>
        <end position="217"/>
    </location>
</feature>
<comment type="cofactor">
    <cofactor evidence="10">
        <name>FMN</name>
        <dbReference type="ChEBI" id="CHEBI:58210"/>
    </cofactor>
</comment>
<feature type="transmembrane region" description="Helical" evidence="10">
    <location>
        <begin position="46"/>
        <end position="64"/>
    </location>
</feature>
<comment type="function">
    <text evidence="10">Part of a membrane-bound complex that couples electron transfer with translocation of ions across the membrane.</text>
</comment>
<dbReference type="EMBL" id="SODA01000006">
    <property type="protein sequence ID" value="TDW06233.1"/>
    <property type="molecule type" value="Genomic_DNA"/>
</dbReference>
<dbReference type="GO" id="GO:0005886">
    <property type="term" value="C:plasma membrane"/>
    <property type="evidence" value="ECO:0007669"/>
    <property type="project" value="UniProtKB-SubCell"/>
</dbReference>
<reference evidence="11 12" key="1">
    <citation type="submission" date="2019-03" db="EMBL/GenBank/DDBJ databases">
        <title>Subsurface microbial communities from deep shales in Ohio and West Virginia, USA.</title>
        <authorList>
            <person name="Wrighton K."/>
        </authorList>
    </citation>
    <scope>NUCLEOTIDE SEQUENCE [LARGE SCALE GENOMIC DNA]</scope>
    <source>
        <strain evidence="11 12">MSL9.2</strain>
    </source>
</reference>
<keyword evidence="7 10" id="KW-0249">Electron transport</keyword>
<dbReference type="GO" id="GO:0055085">
    <property type="term" value="P:transmembrane transport"/>
    <property type="evidence" value="ECO:0007669"/>
    <property type="project" value="InterPro"/>
</dbReference>
<gene>
    <name evidence="10" type="primary">rnfD</name>
    <name evidence="11" type="ORF">C8C77_10678</name>
</gene>
<feature type="transmembrane region" description="Helical" evidence="10">
    <location>
        <begin position="249"/>
        <end position="269"/>
    </location>
</feature>
<dbReference type="HAMAP" id="MF_00462">
    <property type="entry name" value="RsxD_RnfD"/>
    <property type="match status" value="1"/>
</dbReference>
<keyword evidence="9 10" id="KW-0472">Membrane</keyword>
<feature type="transmembrane region" description="Helical" evidence="10">
    <location>
        <begin position="173"/>
        <end position="193"/>
    </location>
</feature>
<evidence type="ECO:0000256" key="2">
    <source>
        <dbReference type="ARBA" id="ARBA00022553"/>
    </source>
</evidence>
<accession>A0A4R7Z5A9</accession>
<dbReference type="Pfam" id="PF03116">
    <property type="entry name" value="NQR2_RnfD_RnfE"/>
    <property type="match status" value="1"/>
</dbReference>
<dbReference type="PANTHER" id="PTHR30578:SF0">
    <property type="entry name" value="ION-TRANSLOCATING OXIDOREDUCTASE COMPLEX SUBUNIT D"/>
    <property type="match status" value="1"/>
</dbReference>
<feature type="transmembrane region" description="Helical" evidence="10">
    <location>
        <begin position="22"/>
        <end position="40"/>
    </location>
</feature>
<feature type="transmembrane region" description="Helical" evidence="10">
    <location>
        <begin position="71"/>
        <end position="89"/>
    </location>
</feature>
<comment type="subunit">
    <text evidence="10">The complex is composed of six subunits: RnfA, RnfB, RnfC, RnfD, RnfE and RnfG.</text>
</comment>
<proteinExistence type="inferred from homology"/>
<dbReference type="AlphaFoldDB" id="A0A4R7Z5A9"/>
<keyword evidence="6 10" id="KW-1278">Translocase</keyword>
<evidence type="ECO:0000256" key="9">
    <source>
        <dbReference type="ARBA" id="ARBA00023136"/>
    </source>
</evidence>
<comment type="similarity">
    <text evidence="10">Belongs to the NqrB/RnfD family.</text>
</comment>
<evidence type="ECO:0000256" key="6">
    <source>
        <dbReference type="ARBA" id="ARBA00022967"/>
    </source>
</evidence>
<dbReference type="InterPro" id="IPR004338">
    <property type="entry name" value="NqrB/RnfD"/>
</dbReference>
<dbReference type="Proteomes" id="UP000294697">
    <property type="component" value="Unassembled WGS sequence"/>
</dbReference>
<evidence type="ECO:0000256" key="1">
    <source>
        <dbReference type="ARBA" id="ARBA00022448"/>
    </source>
</evidence>
<evidence type="ECO:0000256" key="5">
    <source>
        <dbReference type="ARBA" id="ARBA00022692"/>
    </source>
</evidence>
<keyword evidence="10" id="KW-1003">Cell membrane</keyword>
<dbReference type="OrthoDB" id="9776359at2"/>
<comment type="caution">
    <text evidence="11">The sequence shown here is derived from an EMBL/GenBank/DDBJ whole genome shotgun (WGS) entry which is preliminary data.</text>
</comment>
<evidence type="ECO:0000313" key="12">
    <source>
        <dbReference type="Proteomes" id="UP000294697"/>
    </source>
</evidence>